<name>A0A6J5LUG9_9CAUD</name>
<evidence type="ECO:0008006" key="2">
    <source>
        <dbReference type="Google" id="ProtNLM"/>
    </source>
</evidence>
<organism evidence="1">
    <name type="scientific">uncultured Caudovirales phage</name>
    <dbReference type="NCBI Taxonomy" id="2100421"/>
    <lineage>
        <taxon>Viruses</taxon>
        <taxon>Duplodnaviria</taxon>
        <taxon>Heunggongvirae</taxon>
        <taxon>Uroviricota</taxon>
        <taxon>Caudoviricetes</taxon>
        <taxon>Peduoviridae</taxon>
        <taxon>Maltschvirus</taxon>
        <taxon>Maltschvirus maltsch</taxon>
    </lineage>
</organism>
<accession>A0A6J5LUG9</accession>
<reference evidence="1" key="1">
    <citation type="submission" date="2020-04" db="EMBL/GenBank/DDBJ databases">
        <authorList>
            <person name="Chiriac C."/>
            <person name="Salcher M."/>
            <person name="Ghai R."/>
            <person name="Kavagutti S V."/>
        </authorList>
    </citation>
    <scope>NUCLEOTIDE SEQUENCE</scope>
</reference>
<gene>
    <name evidence="1" type="ORF">UFOVP306_54</name>
</gene>
<protein>
    <recommendedName>
        <fullName evidence="2">VRR-NUC domain containing protein</fullName>
    </recommendedName>
</protein>
<dbReference type="EMBL" id="LR796317">
    <property type="protein sequence ID" value="CAB4136676.1"/>
    <property type="molecule type" value="Genomic_DNA"/>
</dbReference>
<evidence type="ECO:0000313" key="1">
    <source>
        <dbReference type="EMBL" id="CAB4136676.1"/>
    </source>
</evidence>
<proteinExistence type="predicted"/>
<sequence>MRHASRVDENQQEIVDALREAGASVYIVKLPVDLIVGYKGKTMLVEVKSKKTAYGRRGLNPNQSAFMRTWEGGAIALVDSTESALAMLKIMC</sequence>